<feature type="region of interest" description="Disordered" evidence="1">
    <location>
        <begin position="55"/>
        <end position="92"/>
    </location>
</feature>
<evidence type="ECO:0000313" key="4">
    <source>
        <dbReference type="Proteomes" id="UP000193067"/>
    </source>
</evidence>
<name>A0A1Y2IGK8_TRAC3</name>
<organism evidence="3 4">
    <name type="scientific">Trametes coccinea (strain BRFM310)</name>
    <name type="common">Pycnoporus coccineus</name>
    <dbReference type="NCBI Taxonomy" id="1353009"/>
    <lineage>
        <taxon>Eukaryota</taxon>
        <taxon>Fungi</taxon>
        <taxon>Dikarya</taxon>
        <taxon>Basidiomycota</taxon>
        <taxon>Agaricomycotina</taxon>
        <taxon>Agaricomycetes</taxon>
        <taxon>Polyporales</taxon>
        <taxon>Polyporaceae</taxon>
        <taxon>Trametes</taxon>
    </lineage>
</organism>
<feature type="non-terminal residue" evidence="3">
    <location>
        <position position="179"/>
    </location>
</feature>
<evidence type="ECO:0000313" key="2">
    <source>
        <dbReference type="EMBL" id="OSC96340.1"/>
    </source>
</evidence>
<proteinExistence type="predicted"/>
<evidence type="ECO:0000256" key="1">
    <source>
        <dbReference type="SAM" id="MobiDB-lite"/>
    </source>
</evidence>
<sequence length="179" mass="19655">MTALLPQVYHGKIQNVQTKLEEMGGQATDAHVVAGGIKIAAVEERDLEYDPTLYQRDRGDDWDTRSVSSSNLLADPKPPYLDGWAGGQPRPDDVTAQFAVRRRPPSVRHAHANPTRTDRRQRLLTPTPKPQLLESHPYALGQSAVLVVAADELSTDGHQRLLTPSPNPNSIMMRPGPSA</sequence>
<dbReference type="AlphaFoldDB" id="A0A1Y2IGK8"/>
<feature type="compositionally biased region" description="Basic and acidic residues" evidence="1">
    <location>
        <begin position="55"/>
        <end position="64"/>
    </location>
</feature>
<gene>
    <name evidence="3" type="ORF">PYCCODRAFT_1479367</name>
    <name evidence="2" type="ORF">PYCCODRAFT_1481999</name>
</gene>
<protein>
    <submittedName>
        <fullName evidence="3">Uncharacterized protein</fullName>
    </submittedName>
</protein>
<keyword evidence="4" id="KW-1185">Reference proteome</keyword>
<dbReference type="Proteomes" id="UP000193067">
    <property type="component" value="Unassembled WGS sequence"/>
</dbReference>
<evidence type="ECO:0000313" key="3">
    <source>
        <dbReference type="EMBL" id="OSD00289.1"/>
    </source>
</evidence>
<dbReference type="EMBL" id="KZ084120">
    <property type="protein sequence ID" value="OSD00289.1"/>
    <property type="molecule type" value="Genomic_DNA"/>
</dbReference>
<dbReference type="EMBL" id="KZ084188">
    <property type="protein sequence ID" value="OSC96340.1"/>
    <property type="molecule type" value="Genomic_DNA"/>
</dbReference>
<dbReference type="OrthoDB" id="2150324at2759"/>
<accession>A0A1Y2IGK8</accession>
<feature type="region of interest" description="Disordered" evidence="1">
    <location>
        <begin position="104"/>
        <end position="134"/>
    </location>
</feature>
<dbReference type="STRING" id="1353009.A0A1Y2IGK8"/>
<reference evidence="3 4" key="1">
    <citation type="journal article" date="2015" name="Biotechnol. Biofuels">
        <title>Enhanced degradation of softwood versus hardwood by the white-rot fungus Pycnoporus coccineus.</title>
        <authorList>
            <person name="Couturier M."/>
            <person name="Navarro D."/>
            <person name="Chevret D."/>
            <person name="Henrissat B."/>
            <person name="Piumi F."/>
            <person name="Ruiz-Duenas F.J."/>
            <person name="Martinez A.T."/>
            <person name="Grigoriev I.V."/>
            <person name="Riley R."/>
            <person name="Lipzen A."/>
            <person name="Berrin J.G."/>
            <person name="Master E.R."/>
            <person name="Rosso M.N."/>
        </authorList>
    </citation>
    <scope>NUCLEOTIDE SEQUENCE [LARGE SCALE GENOMIC DNA]</scope>
    <source>
        <strain evidence="3 4">BRFM310</strain>
    </source>
</reference>
<feature type="region of interest" description="Disordered" evidence="1">
    <location>
        <begin position="158"/>
        <end position="179"/>
    </location>
</feature>